<proteinExistence type="inferred from homology"/>
<accession>A0A8I2YSW3</accession>
<evidence type="ECO:0000313" key="6">
    <source>
        <dbReference type="EMBL" id="KAG6377474.1"/>
    </source>
</evidence>
<dbReference type="Pfam" id="PF00106">
    <property type="entry name" value="adh_short"/>
    <property type="match status" value="1"/>
</dbReference>
<organism evidence="6 7">
    <name type="scientific">Boletus reticuloceps</name>
    <dbReference type="NCBI Taxonomy" id="495285"/>
    <lineage>
        <taxon>Eukaryota</taxon>
        <taxon>Fungi</taxon>
        <taxon>Dikarya</taxon>
        <taxon>Basidiomycota</taxon>
        <taxon>Agaricomycotina</taxon>
        <taxon>Agaricomycetes</taxon>
        <taxon>Agaricomycetidae</taxon>
        <taxon>Boletales</taxon>
        <taxon>Boletineae</taxon>
        <taxon>Boletaceae</taxon>
        <taxon>Boletoideae</taxon>
        <taxon>Boletus</taxon>
    </lineage>
</organism>
<dbReference type="InterPro" id="IPR020904">
    <property type="entry name" value="Sc_DH/Rdtase_CS"/>
</dbReference>
<gene>
    <name evidence="6" type="ORF">JVT61DRAFT_15281</name>
</gene>
<keyword evidence="7" id="KW-1185">Reference proteome</keyword>
<dbReference type="EMBL" id="JAGFBS010000009">
    <property type="protein sequence ID" value="KAG6377474.1"/>
    <property type="molecule type" value="Genomic_DNA"/>
</dbReference>
<protein>
    <recommendedName>
        <fullName evidence="5">Ketoreductase domain-containing protein</fullName>
    </recommendedName>
</protein>
<evidence type="ECO:0000313" key="7">
    <source>
        <dbReference type="Proteomes" id="UP000683000"/>
    </source>
</evidence>
<dbReference type="InterPro" id="IPR036291">
    <property type="entry name" value="NAD(P)-bd_dom_sf"/>
</dbReference>
<dbReference type="PRINTS" id="PR00081">
    <property type="entry name" value="GDHRDH"/>
</dbReference>
<sequence>MNLKNAFCLFVLMDPTPPVPSPKLFDLSGQNVLITGSTRGIGAACAIALAEAGASICLAQREPPSGGQPNTATADAIRAVGGKAEIVHCDLADLNAVRELFPKALEVMGGNIHILVNCAGIQRRSPSVSFSEKDWDDVLNVNLKSAWLLAQAAGRHMVPLRRGKIINFCSLLTFQGGLTIPAYASAKGALGQLTKALSNEWSQHNVQVNGICPGYITTDM</sequence>
<dbReference type="PANTHER" id="PTHR42760">
    <property type="entry name" value="SHORT-CHAIN DEHYDROGENASES/REDUCTASES FAMILY MEMBER"/>
    <property type="match status" value="1"/>
</dbReference>
<dbReference type="SUPFAM" id="SSF51735">
    <property type="entry name" value="NAD(P)-binding Rossmann-fold domains"/>
    <property type="match status" value="1"/>
</dbReference>
<dbReference type="SMART" id="SM00822">
    <property type="entry name" value="PKS_KR"/>
    <property type="match status" value="1"/>
</dbReference>
<dbReference type="InterPro" id="IPR057326">
    <property type="entry name" value="KR_dom"/>
</dbReference>
<evidence type="ECO:0000256" key="3">
    <source>
        <dbReference type="ARBA" id="ARBA00023002"/>
    </source>
</evidence>
<dbReference type="PROSITE" id="PS00061">
    <property type="entry name" value="ADH_SHORT"/>
    <property type="match status" value="1"/>
</dbReference>
<reference evidence="6" key="1">
    <citation type="submission" date="2021-03" db="EMBL/GenBank/DDBJ databases">
        <title>Evolutionary innovations through gain and loss of genes in the ectomycorrhizal Boletales.</title>
        <authorList>
            <person name="Wu G."/>
            <person name="Miyauchi S."/>
            <person name="Morin E."/>
            <person name="Yang Z.-L."/>
            <person name="Xu J."/>
            <person name="Martin F.M."/>
        </authorList>
    </citation>
    <scope>NUCLEOTIDE SEQUENCE</scope>
    <source>
        <strain evidence="6">BR01</strain>
    </source>
</reference>
<evidence type="ECO:0000259" key="5">
    <source>
        <dbReference type="SMART" id="SM00822"/>
    </source>
</evidence>
<dbReference type="PANTHER" id="PTHR42760:SF5">
    <property type="entry name" value="2-DEHYDRO-3-DEOXY-D-GLUCONATE 5-DEHYDROGENASE"/>
    <property type="match status" value="1"/>
</dbReference>
<evidence type="ECO:0000256" key="1">
    <source>
        <dbReference type="ARBA" id="ARBA00006484"/>
    </source>
</evidence>
<dbReference type="PRINTS" id="PR00080">
    <property type="entry name" value="SDRFAMILY"/>
</dbReference>
<dbReference type="AlphaFoldDB" id="A0A8I2YSW3"/>
<evidence type="ECO:0000256" key="2">
    <source>
        <dbReference type="ARBA" id="ARBA00022857"/>
    </source>
</evidence>
<comment type="caution">
    <text evidence="6">The sequence shown here is derived from an EMBL/GenBank/DDBJ whole genome shotgun (WGS) entry which is preliminary data.</text>
</comment>
<dbReference type="OrthoDB" id="294295at2759"/>
<keyword evidence="3" id="KW-0560">Oxidoreductase</keyword>
<name>A0A8I2YSW3_9AGAM</name>
<comment type="similarity">
    <text evidence="1 4">Belongs to the short-chain dehydrogenases/reductases (SDR) family.</text>
</comment>
<dbReference type="GO" id="GO:0016616">
    <property type="term" value="F:oxidoreductase activity, acting on the CH-OH group of donors, NAD or NADP as acceptor"/>
    <property type="evidence" value="ECO:0007669"/>
    <property type="project" value="UniProtKB-ARBA"/>
</dbReference>
<feature type="domain" description="Ketoreductase" evidence="5">
    <location>
        <begin position="30"/>
        <end position="204"/>
    </location>
</feature>
<evidence type="ECO:0000256" key="4">
    <source>
        <dbReference type="RuleBase" id="RU000363"/>
    </source>
</evidence>
<dbReference type="InterPro" id="IPR002347">
    <property type="entry name" value="SDR_fam"/>
</dbReference>
<dbReference type="Proteomes" id="UP000683000">
    <property type="component" value="Unassembled WGS sequence"/>
</dbReference>
<keyword evidence="2" id="KW-0521">NADP</keyword>
<dbReference type="Gene3D" id="3.40.50.720">
    <property type="entry name" value="NAD(P)-binding Rossmann-like Domain"/>
    <property type="match status" value="1"/>
</dbReference>